<sequence length="450" mass="50197">MFKKQWLPTVLSTLLAASMLAGCGSNNTNEPAAATNGKTNTAETNAPVTIKFHTWEKKEVYAPLVDAFQKKNPDIQVDVVTLVENNSNETIKKLDLMTATNDEMDVFQLTGDAIAQRAKSGVLEPMDAYIEKEGVKYEDEYHYEFKLDNKVYGLPFKMGPDFVMINKAHLDEAGLPVPTDWTWEEFKDYAKKLTKGEGAAKRYGAHFHEWGYFHYLMLRSNSSTDKTIIKDDGVTNNVDHPLVKKSLELRNQMENIDKSATPYVDVISQKIPYRNQYFNGKTSMLPIGSWMIAESGGNDKIPATFQTVFAPMPKQNKTDPSYTGGVADPIVIYSKSKHKEAAYTFARFFTTEGSGLTKQLSAWKKADQGKIVDDIVASTKTPENVDKASLMHVIKVSQLGKPGQAIPFLSDAEKAFKAEAEKYLLGKQDVDTTVKNAKESVQKVIDANKK</sequence>
<dbReference type="PANTHER" id="PTHR43649:SF12">
    <property type="entry name" value="DIACETYLCHITOBIOSE BINDING PROTEIN DASA"/>
    <property type="match status" value="1"/>
</dbReference>
<dbReference type="SUPFAM" id="SSF53850">
    <property type="entry name" value="Periplasmic binding protein-like II"/>
    <property type="match status" value="1"/>
</dbReference>
<evidence type="ECO:0000256" key="1">
    <source>
        <dbReference type="SAM" id="SignalP"/>
    </source>
</evidence>
<proteinExistence type="predicted"/>
<dbReference type="KEGG" id="pswu:SY83_03865"/>
<gene>
    <name evidence="2" type="ORF">SY83_03865</name>
</gene>
<dbReference type="RefSeq" id="WP_068604419.1">
    <property type="nucleotide sequence ID" value="NZ_CP011388.1"/>
</dbReference>
<keyword evidence="1" id="KW-0732">Signal</keyword>
<dbReference type="Pfam" id="PF01547">
    <property type="entry name" value="SBP_bac_1"/>
    <property type="match status" value="1"/>
</dbReference>
<dbReference type="PANTHER" id="PTHR43649">
    <property type="entry name" value="ARABINOSE-BINDING PROTEIN-RELATED"/>
    <property type="match status" value="1"/>
</dbReference>
<evidence type="ECO:0000313" key="3">
    <source>
        <dbReference type="Proteomes" id="UP000076927"/>
    </source>
</evidence>
<dbReference type="Proteomes" id="UP000076927">
    <property type="component" value="Chromosome"/>
</dbReference>
<organism evidence="2 3">
    <name type="scientific">Paenibacillus swuensis</name>
    <dbReference type="NCBI Taxonomy" id="1178515"/>
    <lineage>
        <taxon>Bacteria</taxon>
        <taxon>Bacillati</taxon>
        <taxon>Bacillota</taxon>
        <taxon>Bacilli</taxon>
        <taxon>Bacillales</taxon>
        <taxon>Paenibacillaceae</taxon>
        <taxon>Paenibacillus</taxon>
    </lineage>
</organism>
<dbReference type="OrthoDB" id="2643984at2"/>
<name>A0A172TF51_9BACL</name>
<dbReference type="InterPro" id="IPR006059">
    <property type="entry name" value="SBP"/>
</dbReference>
<dbReference type="InterPro" id="IPR050490">
    <property type="entry name" value="Bact_solute-bd_prot1"/>
</dbReference>
<reference evidence="2 3" key="1">
    <citation type="submission" date="2015-01" db="EMBL/GenBank/DDBJ databases">
        <title>Paenibacillus swuensis/DY6/whole genome sequencing.</title>
        <authorList>
            <person name="Kim M.K."/>
            <person name="Srinivasan S."/>
            <person name="Lee J.-J."/>
        </authorList>
    </citation>
    <scope>NUCLEOTIDE SEQUENCE [LARGE SCALE GENOMIC DNA]</scope>
    <source>
        <strain evidence="2 3">DY6</strain>
    </source>
</reference>
<feature type="chain" id="PRO_5038619547" description="ABC transporter substrate-binding protein" evidence="1">
    <location>
        <begin position="22"/>
        <end position="450"/>
    </location>
</feature>
<dbReference type="EMBL" id="CP011388">
    <property type="protein sequence ID" value="ANE45582.1"/>
    <property type="molecule type" value="Genomic_DNA"/>
</dbReference>
<evidence type="ECO:0008006" key="4">
    <source>
        <dbReference type="Google" id="ProtNLM"/>
    </source>
</evidence>
<keyword evidence="3" id="KW-1185">Reference proteome</keyword>
<dbReference type="PATRIC" id="fig|1178515.4.peg.767"/>
<protein>
    <recommendedName>
        <fullName evidence="4">ABC transporter substrate-binding protein</fullName>
    </recommendedName>
</protein>
<dbReference type="PROSITE" id="PS51257">
    <property type="entry name" value="PROKAR_LIPOPROTEIN"/>
    <property type="match status" value="1"/>
</dbReference>
<accession>A0A172TF51</accession>
<dbReference type="STRING" id="1178515.SY83_03865"/>
<evidence type="ECO:0000313" key="2">
    <source>
        <dbReference type="EMBL" id="ANE45582.1"/>
    </source>
</evidence>
<dbReference type="AlphaFoldDB" id="A0A172TF51"/>
<dbReference type="Gene3D" id="3.40.190.10">
    <property type="entry name" value="Periplasmic binding protein-like II"/>
    <property type="match status" value="1"/>
</dbReference>
<feature type="signal peptide" evidence="1">
    <location>
        <begin position="1"/>
        <end position="21"/>
    </location>
</feature>